<reference evidence="1 2" key="1">
    <citation type="submission" date="2019-08" db="EMBL/GenBank/DDBJ databases">
        <title>In-depth cultivation of the pig gut microbiome towards novel bacterial diversity and tailored functional studies.</title>
        <authorList>
            <person name="Wylensek D."/>
            <person name="Hitch T.C.A."/>
            <person name="Clavel T."/>
        </authorList>
    </citation>
    <scope>NUCLEOTIDE SEQUENCE [LARGE SCALE GENOMIC DNA]</scope>
    <source>
        <strain evidence="1 2">BBE-744-WT-12</strain>
    </source>
</reference>
<evidence type="ECO:0000313" key="1">
    <source>
        <dbReference type="EMBL" id="MST98804.1"/>
    </source>
</evidence>
<protein>
    <recommendedName>
        <fullName evidence="3">Cellulase (Glycosyl hydrolase family 5)</fullName>
    </recommendedName>
</protein>
<evidence type="ECO:0008006" key="3">
    <source>
        <dbReference type="Google" id="ProtNLM"/>
    </source>
</evidence>
<accession>A0A844G774</accession>
<dbReference type="Proteomes" id="UP000435649">
    <property type="component" value="Unassembled WGS sequence"/>
</dbReference>
<gene>
    <name evidence="1" type="ORF">FYJ85_17345</name>
</gene>
<organism evidence="1 2">
    <name type="scientific">Victivallis lenta</name>
    <dbReference type="NCBI Taxonomy" id="2606640"/>
    <lineage>
        <taxon>Bacteria</taxon>
        <taxon>Pseudomonadati</taxon>
        <taxon>Lentisphaerota</taxon>
        <taxon>Lentisphaeria</taxon>
        <taxon>Victivallales</taxon>
        <taxon>Victivallaceae</taxon>
        <taxon>Victivallis</taxon>
    </lineage>
</organism>
<dbReference type="RefSeq" id="WP_154419788.1">
    <property type="nucleotide sequence ID" value="NZ_VUNS01000024.1"/>
</dbReference>
<dbReference type="AlphaFoldDB" id="A0A844G774"/>
<comment type="caution">
    <text evidence="1">The sequence shown here is derived from an EMBL/GenBank/DDBJ whole genome shotgun (WGS) entry which is preliminary data.</text>
</comment>
<dbReference type="Gene3D" id="3.20.20.80">
    <property type="entry name" value="Glycosidases"/>
    <property type="match status" value="1"/>
</dbReference>
<dbReference type="EMBL" id="VUNS01000024">
    <property type="protein sequence ID" value="MST98804.1"/>
    <property type="molecule type" value="Genomic_DNA"/>
</dbReference>
<keyword evidence="2" id="KW-1185">Reference proteome</keyword>
<dbReference type="SUPFAM" id="SSF51445">
    <property type="entry name" value="(Trans)glycosidases"/>
    <property type="match status" value="1"/>
</dbReference>
<proteinExistence type="predicted"/>
<sequence>MFDNEFIRVSSCNPRYFEYESGAPFLPIGVNLCFQRYITDDGEALAMFEKEIRHFAENGGNLIRVWCGVALLNLEPELEGMFSAEKLENMKALVAIAKKNHVRIKFTLEHFRTVTPRKERELFTGAVTFQQPIYHTSRGGSCENMTDYFTKDAPRKNLLKKLEILSREFAGEPAVMGWELWNELNAVDAPRNVWLPWLEMMVAEMHRLFPRQLIMQSLGSFDCLESFANYAAVGRVPGIDVGQIHRYLEPGADLDICRGALDLLEADATRETLELFPERPVFVAETGAAAYHHSGPSHLYEQDRAGILLFDGVFTPFFCGVAGCGHFWHWDQFYIGLHDHWKIFSLFAETVAGVDPVRENFTVHQRESGRLRFYGLSGRTQQLWLLRDKRNDWQHEFNEGIAPELLAEMEIPLAALTSQTVSGVSFFAPWDGTRGALAIHDGKITLPRFHRALILKIQR</sequence>
<evidence type="ECO:0000313" key="2">
    <source>
        <dbReference type="Proteomes" id="UP000435649"/>
    </source>
</evidence>
<name>A0A844G774_9BACT</name>
<dbReference type="InterPro" id="IPR017853">
    <property type="entry name" value="GH"/>
</dbReference>